<keyword evidence="11 14" id="KW-0067">ATP-binding</keyword>
<dbReference type="UniPathway" id="UPA00241">
    <property type="reaction ID" value="UER00352"/>
</dbReference>
<dbReference type="HAMAP" id="MF_00215">
    <property type="entry name" value="Pantothen_kinase_1"/>
    <property type="match status" value="1"/>
</dbReference>
<name>A0A1I5UUS3_9LACT</name>
<evidence type="ECO:0000256" key="6">
    <source>
        <dbReference type="ARBA" id="ARBA00015080"/>
    </source>
</evidence>
<dbReference type="Proteomes" id="UP000199136">
    <property type="component" value="Unassembled WGS sequence"/>
</dbReference>
<dbReference type="STRING" id="82801.SAMN04488506_0201"/>
<dbReference type="GO" id="GO:0005737">
    <property type="term" value="C:cytoplasm"/>
    <property type="evidence" value="ECO:0007669"/>
    <property type="project" value="UniProtKB-SubCell"/>
</dbReference>
<evidence type="ECO:0000256" key="14">
    <source>
        <dbReference type="HAMAP-Rule" id="MF_00215"/>
    </source>
</evidence>
<evidence type="ECO:0000256" key="3">
    <source>
        <dbReference type="ARBA" id="ARBA00005225"/>
    </source>
</evidence>
<dbReference type="EMBL" id="FOXW01000001">
    <property type="protein sequence ID" value="SFP99005.1"/>
    <property type="molecule type" value="Genomic_DNA"/>
</dbReference>
<evidence type="ECO:0000256" key="10">
    <source>
        <dbReference type="ARBA" id="ARBA00022777"/>
    </source>
</evidence>
<gene>
    <name evidence="14" type="primary">coaA</name>
    <name evidence="17" type="ORF">SAMN04488506_0201</name>
</gene>
<dbReference type="GO" id="GO:0005524">
    <property type="term" value="F:ATP binding"/>
    <property type="evidence" value="ECO:0007669"/>
    <property type="project" value="UniProtKB-UniRule"/>
</dbReference>
<comment type="similarity">
    <text evidence="4 14 15">Belongs to the prokaryotic pantothenate kinase family.</text>
</comment>
<keyword evidence="7 14" id="KW-0963">Cytoplasm</keyword>
<evidence type="ECO:0000256" key="4">
    <source>
        <dbReference type="ARBA" id="ARBA00006087"/>
    </source>
</evidence>
<dbReference type="SUPFAM" id="SSF52540">
    <property type="entry name" value="P-loop containing nucleoside triphosphate hydrolases"/>
    <property type="match status" value="1"/>
</dbReference>
<keyword evidence="12 14" id="KW-0173">Coenzyme A biosynthesis</keyword>
<dbReference type="AlphaFoldDB" id="A0A1I5UUS3"/>
<dbReference type="Pfam" id="PF00485">
    <property type="entry name" value="PRK"/>
    <property type="match status" value="1"/>
</dbReference>
<dbReference type="InterPro" id="IPR004566">
    <property type="entry name" value="PanK"/>
</dbReference>
<dbReference type="CDD" id="cd02025">
    <property type="entry name" value="PanK"/>
    <property type="match status" value="1"/>
</dbReference>
<keyword evidence="18" id="KW-1185">Reference proteome</keyword>
<evidence type="ECO:0000313" key="18">
    <source>
        <dbReference type="Proteomes" id="UP000199136"/>
    </source>
</evidence>
<evidence type="ECO:0000313" key="17">
    <source>
        <dbReference type="EMBL" id="SFP99005.1"/>
    </source>
</evidence>
<keyword evidence="9 14" id="KW-0547">Nucleotide-binding</keyword>
<evidence type="ECO:0000256" key="15">
    <source>
        <dbReference type="RuleBase" id="RU003530"/>
    </source>
</evidence>
<dbReference type="InterPro" id="IPR006083">
    <property type="entry name" value="PRK/URK"/>
</dbReference>
<evidence type="ECO:0000256" key="11">
    <source>
        <dbReference type="ARBA" id="ARBA00022840"/>
    </source>
</evidence>
<feature type="binding site" evidence="14">
    <location>
        <begin position="90"/>
        <end position="97"/>
    </location>
    <ligand>
        <name>ATP</name>
        <dbReference type="ChEBI" id="CHEBI:30616"/>
    </ligand>
</feature>
<dbReference type="RefSeq" id="WP_092479287.1">
    <property type="nucleotide sequence ID" value="NZ_FOXW01000001.1"/>
</dbReference>
<dbReference type="PANTHER" id="PTHR10285">
    <property type="entry name" value="URIDINE KINASE"/>
    <property type="match status" value="1"/>
</dbReference>
<feature type="domain" description="Phosphoribulokinase/uridine kinase" evidence="16">
    <location>
        <begin position="85"/>
        <end position="224"/>
    </location>
</feature>
<evidence type="ECO:0000256" key="2">
    <source>
        <dbReference type="ARBA" id="ARBA00004496"/>
    </source>
</evidence>
<comment type="subcellular location">
    <subcellularLocation>
        <location evidence="2 14 15">Cytoplasm</location>
    </subcellularLocation>
</comment>
<comment type="pathway">
    <text evidence="3 14 15">Cofactor biosynthesis; coenzyme A biosynthesis; CoA from (R)-pantothenate: step 1/5.</text>
</comment>
<keyword evidence="8 14" id="KW-0808">Transferase</keyword>
<evidence type="ECO:0000256" key="1">
    <source>
        <dbReference type="ARBA" id="ARBA00001206"/>
    </source>
</evidence>
<protein>
    <recommendedName>
        <fullName evidence="6 14">Pantothenate kinase</fullName>
        <ecNumber evidence="5 14">2.7.1.33</ecNumber>
    </recommendedName>
    <alternativeName>
        <fullName evidence="13 14">Pantothenic acid kinase</fullName>
    </alternativeName>
</protein>
<evidence type="ECO:0000256" key="8">
    <source>
        <dbReference type="ARBA" id="ARBA00022679"/>
    </source>
</evidence>
<reference evidence="17 18" key="1">
    <citation type="submission" date="2016-10" db="EMBL/GenBank/DDBJ databases">
        <authorList>
            <person name="de Groot N.N."/>
        </authorList>
    </citation>
    <scope>NUCLEOTIDE SEQUENCE [LARGE SCALE GENOMIC DNA]</scope>
    <source>
        <strain evidence="17 18">DSM 20581</strain>
    </source>
</reference>
<dbReference type="PIRSF" id="PIRSF000545">
    <property type="entry name" value="Pantothenate_kin"/>
    <property type="match status" value="1"/>
</dbReference>
<organism evidence="17 18">
    <name type="scientific">Desemzia incerta</name>
    <dbReference type="NCBI Taxonomy" id="82801"/>
    <lineage>
        <taxon>Bacteria</taxon>
        <taxon>Bacillati</taxon>
        <taxon>Bacillota</taxon>
        <taxon>Bacilli</taxon>
        <taxon>Lactobacillales</taxon>
        <taxon>Carnobacteriaceae</taxon>
        <taxon>Desemzia</taxon>
    </lineage>
</organism>
<dbReference type="InterPro" id="IPR027417">
    <property type="entry name" value="P-loop_NTPase"/>
</dbReference>
<evidence type="ECO:0000256" key="9">
    <source>
        <dbReference type="ARBA" id="ARBA00022741"/>
    </source>
</evidence>
<dbReference type="OrthoDB" id="1550976at2"/>
<accession>A0A1I5UUS3</accession>
<proteinExistence type="inferred from homology"/>
<sequence>MNETETHHIISRDDWKELGHDTSIKMTFEELENIRGLNDPISLADVKEIYVPLVQLINLFIQQYEKLQKEKTFFLEHQTETKPFVIGIAGSVAVGKSTTARLLTQMLASYFTDLSVEMITTDGFLYPNKVLKEKGIMNRKGFPESYDMKKLITFLSKVKIGETNITSPVYSHEVYDIIEGKTNVLHRPDILVVEGINVLQSPANEQIYISDFFDFSIYVDAEPEQIEKWYIERFGVLLETAFTDPNNYYYELAQKGPEAAFAHAHDVWRTINLENLKNFILPTRKRADLILHKSERHYIDKIMLKKY</sequence>
<dbReference type="GO" id="GO:0015937">
    <property type="term" value="P:coenzyme A biosynthetic process"/>
    <property type="evidence" value="ECO:0007669"/>
    <property type="project" value="UniProtKB-UniRule"/>
</dbReference>
<evidence type="ECO:0000256" key="5">
    <source>
        <dbReference type="ARBA" id="ARBA00012102"/>
    </source>
</evidence>
<comment type="catalytic activity">
    <reaction evidence="1 14 15">
        <text>(R)-pantothenate + ATP = (R)-4'-phosphopantothenate + ADP + H(+)</text>
        <dbReference type="Rhea" id="RHEA:16373"/>
        <dbReference type="ChEBI" id="CHEBI:10986"/>
        <dbReference type="ChEBI" id="CHEBI:15378"/>
        <dbReference type="ChEBI" id="CHEBI:29032"/>
        <dbReference type="ChEBI" id="CHEBI:30616"/>
        <dbReference type="ChEBI" id="CHEBI:456216"/>
        <dbReference type="EC" id="2.7.1.33"/>
    </reaction>
</comment>
<dbReference type="Gene3D" id="3.40.50.300">
    <property type="entry name" value="P-loop containing nucleotide triphosphate hydrolases"/>
    <property type="match status" value="1"/>
</dbReference>
<evidence type="ECO:0000256" key="13">
    <source>
        <dbReference type="ARBA" id="ARBA00032866"/>
    </source>
</evidence>
<evidence type="ECO:0000259" key="16">
    <source>
        <dbReference type="Pfam" id="PF00485"/>
    </source>
</evidence>
<evidence type="ECO:0000256" key="7">
    <source>
        <dbReference type="ARBA" id="ARBA00022490"/>
    </source>
</evidence>
<dbReference type="GO" id="GO:0004594">
    <property type="term" value="F:pantothenate kinase activity"/>
    <property type="evidence" value="ECO:0007669"/>
    <property type="project" value="UniProtKB-UniRule"/>
</dbReference>
<keyword evidence="10 14" id="KW-0418">Kinase</keyword>
<dbReference type="EC" id="2.7.1.33" evidence="5 14"/>
<dbReference type="NCBIfam" id="TIGR00554">
    <property type="entry name" value="panK_bact"/>
    <property type="match status" value="1"/>
</dbReference>
<evidence type="ECO:0000256" key="12">
    <source>
        <dbReference type="ARBA" id="ARBA00022993"/>
    </source>
</evidence>